<feature type="compositionally biased region" description="Polar residues" evidence="1">
    <location>
        <begin position="63"/>
        <end position="89"/>
    </location>
</feature>
<reference evidence="3" key="1">
    <citation type="submission" date="2016-02" db="EMBL/GenBank/DDBJ databases">
        <title>Draft genome sequence of Microdochium bolleyi, a fungal endophyte of beachgrass.</title>
        <authorList>
            <consortium name="DOE Joint Genome Institute"/>
            <person name="David A.S."/>
            <person name="May G."/>
            <person name="Haridas S."/>
            <person name="Lim J."/>
            <person name="Wang M."/>
            <person name="Labutti K."/>
            <person name="Lipzen A."/>
            <person name="Barry K."/>
            <person name="Grigoriev I.V."/>
        </authorList>
    </citation>
    <scope>NUCLEOTIDE SEQUENCE [LARGE SCALE GENOMIC DNA]</scope>
    <source>
        <strain evidence="3">J235TASD1</strain>
    </source>
</reference>
<dbReference type="InParanoid" id="A0A136IUX1"/>
<protein>
    <submittedName>
        <fullName evidence="2">Uncharacterized protein</fullName>
    </submittedName>
</protein>
<feature type="compositionally biased region" description="Basic and acidic residues" evidence="1">
    <location>
        <begin position="1"/>
        <end position="16"/>
    </location>
</feature>
<sequence>MDGTEGHLGRGGREEPEPGLSRSGEWGGQPEVPCTLTATLEPGTWLAWKESTDTTTNTNTTTSPAQVEQSSLSTAQGTSDPTHQSQPSGSACPAVPAIQSTAAALASALELSHMPRLRLSCFSHSRFGNRPTMTRHRGELVVGGCRPAAVCHLHGAVARIQKCGCIVLRPVDVSTFAMPPADSEHPTPTVGHAWEECCGQRLPYSDSPLGISSAWCRPGRIQRSGLLTSLMAGVRTW</sequence>
<name>A0A136IUX1_9PEZI</name>
<dbReference type="Proteomes" id="UP000070501">
    <property type="component" value="Unassembled WGS sequence"/>
</dbReference>
<evidence type="ECO:0000313" key="3">
    <source>
        <dbReference type="Proteomes" id="UP000070501"/>
    </source>
</evidence>
<dbReference type="EMBL" id="KQ964257">
    <property type="protein sequence ID" value="KXJ88701.1"/>
    <property type="molecule type" value="Genomic_DNA"/>
</dbReference>
<evidence type="ECO:0000313" key="2">
    <source>
        <dbReference type="EMBL" id="KXJ88701.1"/>
    </source>
</evidence>
<organism evidence="2 3">
    <name type="scientific">Microdochium bolleyi</name>
    <dbReference type="NCBI Taxonomy" id="196109"/>
    <lineage>
        <taxon>Eukaryota</taxon>
        <taxon>Fungi</taxon>
        <taxon>Dikarya</taxon>
        <taxon>Ascomycota</taxon>
        <taxon>Pezizomycotina</taxon>
        <taxon>Sordariomycetes</taxon>
        <taxon>Xylariomycetidae</taxon>
        <taxon>Xylariales</taxon>
        <taxon>Microdochiaceae</taxon>
        <taxon>Microdochium</taxon>
    </lineage>
</organism>
<gene>
    <name evidence="2" type="ORF">Micbo1qcDRAFT_15720</name>
</gene>
<feature type="compositionally biased region" description="Low complexity" evidence="1">
    <location>
        <begin position="53"/>
        <end position="62"/>
    </location>
</feature>
<evidence type="ECO:0000256" key="1">
    <source>
        <dbReference type="SAM" id="MobiDB-lite"/>
    </source>
</evidence>
<dbReference type="AlphaFoldDB" id="A0A136IUX1"/>
<feature type="region of interest" description="Disordered" evidence="1">
    <location>
        <begin position="1"/>
        <end position="94"/>
    </location>
</feature>
<keyword evidence="3" id="KW-1185">Reference proteome</keyword>
<proteinExistence type="predicted"/>
<accession>A0A136IUX1</accession>